<dbReference type="Pfam" id="PF13561">
    <property type="entry name" value="adh_short_C2"/>
    <property type="match status" value="1"/>
</dbReference>
<dbReference type="InterPro" id="IPR002347">
    <property type="entry name" value="SDR_fam"/>
</dbReference>
<dbReference type="PANTHER" id="PTHR42760:SF133">
    <property type="entry name" value="3-OXOACYL-[ACYL-CARRIER-PROTEIN] REDUCTASE"/>
    <property type="match status" value="1"/>
</dbReference>
<dbReference type="InterPro" id="IPR020904">
    <property type="entry name" value="Sc_DH/Rdtase_CS"/>
</dbReference>
<dbReference type="PRINTS" id="PR00080">
    <property type="entry name" value="SDRFAMILY"/>
</dbReference>
<name>A0A0U9HH86_9FIRM</name>
<dbReference type="NCBIfam" id="NF005559">
    <property type="entry name" value="PRK07231.1"/>
    <property type="match status" value="1"/>
</dbReference>
<dbReference type="EMBL" id="DF977001">
    <property type="protein sequence ID" value="GAQ25268.1"/>
    <property type="molecule type" value="Genomic_DNA"/>
</dbReference>
<dbReference type="GO" id="GO:0006633">
    <property type="term" value="P:fatty acid biosynthetic process"/>
    <property type="evidence" value="ECO:0007669"/>
    <property type="project" value="TreeGrafter"/>
</dbReference>
<dbReference type="NCBIfam" id="NF009466">
    <property type="entry name" value="PRK12826.1-2"/>
    <property type="match status" value="1"/>
</dbReference>
<proteinExistence type="inferred from homology"/>
<reference evidence="3" key="1">
    <citation type="journal article" date="2016" name="Genome Announc.">
        <title>Draft Genome Sequence of the Syntrophic Lactate-Degrading Bacterium Tepidanaerobacter syntrophicus JLT.</title>
        <authorList>
            <person name="Matsuura N."/>
            <person name="Ohashi A."/>
            <person name="Tourlousse D.M."/>
            <person name="Sekiguchi Y."/>
        </authorList>
    </citation>
    <scope>NUCLEOTIDE SEQUENCE [LARGE SCALE GENOMIC DNA]</scope>
    <source>
        <strain evidence="3">JL</strain>
    </source>
</reference>
<protein>
    <submittedName>
        <fullName evidence="3">3-oxoacyl-[acyl-carrier protein] reductase</fullName>
    </submittedName>
</protein>
<dbReference type="OrthoDB" id="9803333at2"/>
<accession>A0A0U9HH86</accession>
<dbReference type="RefSeq" id="WP_059032665.1">
    <property type="nucleotide sequence ID" value="NZ_DF977001.1"/>
</dbReference>
<keyword evidence="4" id="KW-1185">Reference proteome</keyword>
<dbReference type="PRINTS" id="PR00081">
    <property type="entry name" value="GDHRDH"/>
</dbReference>
<sequence length="258" mass="27774">MKKDTLDYLGIGEKTAIVTGGGRGIGRAISISLARYGVKVVVCDINDKNGNSTLNEITSHGDKGTYFQCDVSNPLQVRQLSKFTAETFGGIDIVVNNAGIGSVSIPFEQISDEEWDKMLRVNLTGPFYVCKETIPYMKTQKHGKIVNISSGSGIIGAEFCAHYAASKAGLIGFTQSIAKELGPFKINANVIAVPTTETPMLAETNFDVFVEDELKEIPWGRIGTPQDVANMVLYLSSDASEYVTGQVLAPNGGRRTPI</sequence>
<comment type="similarity">
    <text evidence="1">Belongs to the short-chain dehydrogenases/reductases (SDR) family.</text>
</comment>
<dbReference type="GO" id="GO:0048038">
    <property type="term" value="F:quinone binding"/>
    <property type="evidence" value="ECO:0007669"/>
    <property type="project" value="TreeGrafter"/>
</dbReference>
<gene>
    <name evidence="3" type="ORF">TSYNT_7287</name>
</gene>
<dbReference type="PROSITE" id="PS00061">
    <property type="entry name" value="ADH_SHORT"/>
    <property type="match status" value="1"/>
</dbReference>
<evidence type="ECO:0000313" key="3">
    <source>
        <dbReference type="EMBL" id="GAQ25268.1"/>
    </source>
</evidence>
<organism evidence="3">
    <name type="scientific">Tepidanaerobacter syntrophicus</name>
    <dbReference type="NCBI Taxonomy" id="224999"/>
    <lineage>
        <taxon>Bacteria</taxon>
        <taxon>Bacillati</taxon>
        <taxon>Bacillota</taxon>
        <taxon>Clostridia</taxon>
        <taxon>Thermosediminibacterales</taxon>
        <taxon>Tepidanaerobacteraceae</taxon>
        <taxon>Tepidanaerobacter</taxon>
    </lineage>
</organism>
<evidence type="ECO:0000256" key="2">
    <source>
        <dbReference type="ARBA" id="ARBA00023002"/>
    </source>
</evidence>
<dbReference type="InterPro" id="IPR036291">
    <property type="entry name" value="NAD(P)-bd_dom_sf"/>
</dbReference>
<dbReference type="GO" id="GO:0008206">
    <property type="term" value="P:bile acid metabolic process"/>
    <property type="evidence" value="ECO:0007669"/>
    <property type="project" value="UniProtKB-ARBA"/>
</dbReference>
<keyword evidence="2" id="KW-0560">Oxidoreductase</keyword>
<evidence type="ECO:0000313" key="4">
    <source>
        <dbReference type="Proteomes" id="UP000062160"/>
    </source>
</evidence>
<dbReference type="GO" id="GO:0016616">
    <property type="term" value="F:oxidoreductase activity, acting on the CH-OH group of donors, NAD or NADP as acceptor"/>
    <property type="evidence" value="ECO:0007669"/>
    <property type="project" value="TreeGrafter"/>
</dbReference>
<dbReference type="AlphaFoldDB" id="A0A0U9HH86"/>
<dbReference type="STRING" id="224999.GCA_001485475_01283"/>
<dbReference type="Proteomes" id="UP000062160">
    <property type="component" value="Unassembled WGS sequence"/>
</dbReference>
<dbReference type="PANTHER" id="PTHR42760">
    <property type="entry name" value="SHORT-CHAIN DEHYDROGENASES/REDUCTASES FAMILY MEMBER"/>
    <property type="match status" value="1"/>
</dbReference>
<dbReference type="Gene3D" id="3.40.50.720">
    <property type="entry name" value="NAD(P)-binding Rossmann-like Domain"/>
    <property type="match status" value="1"/>
</dbReference>
<dbReference type="CDD" id="cd05233">
    <property type="entry name" value="SDR_c"/>
    <property type="match status" value="1"/>
</dbReference>
<dbReference type="SUPFAM" id="SSF51735">
    <property type="entry name" value="NAD(P)-binding Rossmann-fold domains"/>
    <property type="match status" value="1"/>
</dbReference>
<evidence type="ECO:0000256" key="1">
    <source>
        <dbReference type="ARBA" id="ARBA00006484"/>
    </source>
</evidence>
<dbReference type="FunFam" id="3.40.50.720:FF:000084">
    <property type="entry name" value="Short-chain dehydrogenase reductase"/>
    <property type="match status" value="1"/>
</dbReference>